<organism evidence="3 4">
    <name type="scientific">Cystoisospora suis</name>
    <dbReference type="NCBI Taxonomy" id="483139"/>
    <lineage>
        <taxon>Eukaryota</taxon>
        <taxon>Sar</taxon>
        <taxon>Alveolata</taxon>
        <taxon>Apicomplexa</taxon>
        <taxon>Conoidasida</taxon>
        <taxon>Coccidia</taxon>
        <taxon>Eucoccidiorida</taxon>
        <taxon>Eimeriorina</taxon>
        <taxon>Sarcocystidae</taxon>
        <taxon>Cystoisospora</taxon>
    </lineage>
</organism>
<evidence type="ECO:0000313" key="3">
    <source>
        <dbReference type="EMBL" id="PHJ15029.1"/>
    </source>
</evidence>
<evidence type="ECO:0000256" key="1">
    <source>
        <dbReference type="SAM" id="MobiDB-lite"/>
    </source>
</evidence>
<protein>
    <recommendedName>
        <fullName evidence="2">J domain-containing protein</fullName>
    </recommendedName>
</protein>
<dbReference type="RefSeq" id="XP_067916763.1">
    <property type="nucleotide sequence ID" value="XM_068071260.1"/>
</dbReference>
<keyword evidence="4" id="KW-1185">Reference proteome</keyword>
<dbReference type="Gene3D" id="1.10.287.110">
    <property type="entry name" value="DnaJ domain"/>
    <property type="match status" value="1"/>
</dbReference>
<dbReference type="SUPFAM" id="SSF46565">
    <property type="entry name" value="Chaperone J-domain"/>
    <property type="match status" value="1"/>
</dbReference>
<dbReference type="InterPro" id="IPR036869">
    <property type="entry name" value="J_dom_sf"/>
</dbReference>
<proteinExistence type="predicted"/>
<accession>A0A2C6KCF6</accession>
<dbReference type="InterPro" id="IPR051964">
    <property type="entry name" value="Chaperone_stress_response"/>
</dbReference>
<reference evidence="3 4" key="1">
    <citation type="journal article" date="2017" name="Int. J. Parasitol.">
        <title>The genome of the protozoan parasite Cystoisospora suis and a reverse vaccinology approach to identify vaccine candidates.</title>
        <authorList>
            <person name="Palmieri N."/>
            <person name="Shrestha A."/>
            <person name="Ruttkowski B."/>
            <person name="Beck T."/>
            <person name="Vogl C."/>
            <person name="Tomley F."/>
            <person name="Blake D.P."/>
            <person name="Joachim A."/>
        </authorList>
    </citation>
    <scope>NUCLEOTIDE SEQUENCE [LARGE SCALE GENOMIC DNA]</scope>
    <source>
        <strain evidence="3 4">Wien I</strain>
    </source>
</reference>
<feature type="non-terminal residue" evidence="3">
    <location>
        <position position="187"/>
    </location>
</feature>
<gene>
    <name evidence="3" type="ORF">CSUI_011159</name>
</gene>
<dbReference type="AlphaFoldDB" id="A0A2C6KCF6"/>
<dbReference type="CDD" id="cd06257">
    <property type="entry name" value="DnaJ"/>
    <property type="match status" value="1"/>
</dbReference>
<dbReference type="GO" id="GO:0005737">
    <property type="term" value="C:cytoplasm"/>
    <property type="evidence" value="ECO:0007669"/>
    <property type="project" value="TreeGrafter"/>
</dbReference>
<dbReference type="OrthoDB" id="5894at2759"/>
<dbReference type="GeneID" id="94434471"/>
<sequence length="187" mass="21512">MARQGGSSSSADDSIWVNEGKRGVCYYELLEIERSSSLNEIKKAFRKKALQLHPDKNSDRVEEATRLFQQLQEAYECLSNPQERAWYDAHRDQILGRRGGGRKKASSSSFSDDDDGVSHGMKSTSLDLWIYFSSSCYSGFKDEDEESFWSVYTHVFSTLLKEEQDEVRRNRKGTKEDEEAQKAVLER</sequence>
<dbReference type="PANTHER" id="PTHR44029">
    <property type="entry name" value="DNAJ HOMOLOG SUBFAMILY C MEMBER 21"/>
    <property type="match status" value="1"/>
</dbReference>
<feature type="domain" description="J" evidence="2">
    <location>
        <begin position="25"/>
        <end position="91"/>
    </location>
</feature>
<feature type="region of interest" description="Disordered" evidence="1">
    <location>
        <begin position="96"/>
        <end position="118"/>
    </location>
</feature>
<dbReference type="PROSITE" id="PS50076">
    <property type="entry name" value="DNAJ_2"/>
    <property type="match status" value="1"/>
</dbReference>
<name>A0A2C6KCF6_9APIC</name>
<dbReference type="InterPro" id="IPR018253">
    <property type="entry name" value="DnaJ_domain_CS"/>
</dbReference>
<evidence type="ECO:0000259" key="2">
    <source>
        <dbReference type="PROSITE" id="PS50076"/>
    </source>
</evidence>
<dbReference type="PRINTS" id="PR00625">
    <property type="entry name" value="JDOMAIN"/>
</dbReference>
<dbReference type="VEuPathDB" id="ToxoDB:CSUI_011159"/>
<evidence type="ECO:0000313" key="4">
    <source>
        <dbReference type="Proteomes" id="UP000221165"/>
    </source>
</evidence>
<dbReference type="Proteomes" id="UP000221165">
    <property type="component" value="Unassembled WGS sequence"/>
</dbReference>
<dbReference type="PANTHER" id="PTHR44029:SF1">
    <property type="entry name" value="DNAJ HOMOLOG SUBFAMILY C MEMBER 21"/>
    <property type="match status" value="1"/>
</dbReference>
<dbReference type="Pfam" id="PF00226">
    <property type="entry name" value="DnaJ"/>
    <property type="match status" value="1"/>
</dbReference>
<dbReference type="EMBL" id="MIGC01009925">
    <property type="protein sequence ID" value="PHJ15029.1"/>
    <property type="molecule type" value="Genomic_DNA"/>
</dbReference>
<dbReference type="SMART" id="SM00271">
    <property type="entry name" value="DnaJ"/>
    <property type="match status" value="1"/>
</dbReference>
<dbReference type="InterPro" id="IPR001623">
    <property type="entry name" value="DnaJ_domain"/>
</dbReference>
<comment type="caution">
    <text evidence="3">The sequence shown here is derived from an EMBL/GenBank/DDBJ whole genome shotgun (WGS) entry which is preliminary data.</text>
</comment>
<dbReference type="PROSITE" id="PS00636">
    <property type="entry name" value="DNAJ_1"/>
    <property type="match status" value="1"/>
</dbReference>
<feature type="region of interest" description="Disordered" evidence="1">
    <location>
        <begin position="164"/>
        <end position="187"/>
    </location>
</feature>